<dbReference type="InterPro" id="IPR030655">
    <property type="entry name" value="NifH/chlL_CS"/>
</dbReference>
<keyword evidence="6 8" id="KW-0408">Iron</keyword>
<dbReference type="OrthoDB" id="9778641at2"/>
<dbReference type="SUPFAM" id="SSF53807">
    <property type="entry name" value="Helical backbone' metal receptor"/>
    <property type="match status" value="1"/>
</dbReference>
<evidence type="ECO:0000256" key="1">
    <source>
        <dbReference type="ARBA" id="ARBA00001966"/>
    </source>
</evidence>
<evidence type="ECO:0000256" key="8">
    <source>
        <dbReference type="RuleBase" id="RU003688"/>
    </source>
</evidence>
<dbReference type="GO" id="GO:0016491">
    <property type="term" value="F:oxidoreductase activity"/>
    <property type="evidence" value="ECO:0007669"/>
    <property type="project" value="UniProtKB-KW"/>
</dbReference>
<keyword evidence="8" id="KW-0004">4Fe-4S</keyword>
<organism evidence="10 11">
    <name type="scientific">Ancylomarina subtilis</name>
    <dbReference type="NCBI Taxonomy" id="1639035"/>
    <lineage>
        <taxon>Bacteria</taxon>
        <taxon>Pseudomonadati</taxon>
        <taxon>Bacteroidota</taxon>
        <taxon>Bacteroidia</taxon>
        <taxon>Marinilabiliales</taxon>
        <taxon>Marinifilaceae</taxon>
        <taxon>Ancylomarina</taxon>
    </lineage>
</organism>
<dbReference type="InterPro" id="IPR000392">
    <property type="entry name" value="NifH/frxC"/>
</dbReference>
<evidence type="ECO:0000313" key="11">
    <source>
        <dbReference type="Proteomes" id="UP000293562"/>
    </source>
</evidence>
<keyword evidence="4 8" id="KW-0547">Nucleotide-binding</keyword>
<dbReference type="PROSITE" id="PS51026">
    <property type="entry name" value="NIFH_FRXC_3"/>
    <property type="match status" value="1"/>
</dbReference>
<comment type="cofactor">
    <cofactor evidence="1">
        <name>[4Fe-4S] cluster</name>
        <dbReference type="ChEBI" id="CHEBI:49883"/>
    </cofactor>
</comment>
<evidence type="ECO:0000256" key="3">
    <source>
        <dbReference type="ARBA" id="ARBA00022723"/>
    </source>
</evidence>
<sequence length="768" mass="86264">MNQGMFDQEKKASQIAIYGKGGIGKSTISANVSAALASCDKKILQVGCDPKHDSTRLLMNGREITTVLDYLRDTEPNDYNLDDILFKGYRDVACVEAGGPEPGVGCAGRGILSTFKLIEDLGVREMHFDYTIYDVLGDVVCGGFAVPIRREYADRIYVVTSGEYMSIYAANNILKGIKNYDHGMKRVGGIIFNQRGIADEEGRVQRFAKAVNLPVCVHIPRSDEFAIAEQEGMTLTQRFPNSPIRGKFENLANEMIRNSELFEANPLSDMELEETVLGFKVEVSNHVNEEKTLAQKNGTYQTVASDLLLAKEDTCNYKSAKKVTESKVVEKKDPKSFISKGLLYREPLHGCAYNGSIGVTIQIKDAISLSHGPASCVHMANNAITSIGRRALFERGSVLAANIIPPLQSTDMDESVMVFGGMDLLRKKVENCLQQKPSAIFVTTSCTPGIIGDDLDHIIQMGTDACPVVPIKADGDMAGDYMQGVIMAHIEIARHLIDKRVEPKGNKVNIIGERSVGRNAEENHRIVEELIASLGLEVNCRFVKNTTVDEIRNFMMAEYNILSKDDYMGRMMKDFLEKEFGAKFFPHRLPVGFFETQQWLEGLSEIYNKQNQFVALIDQKREEFQQRVDVLKPYLKGKRLVVVMYMRNIDWLLETAFALEMEVLQINLLNSCMDDRFTSRYAEDIKVVENYEFVNQGEDLLELKPDILLTNYNTSTIKGDFLCDTIPYSPSCGFFSGIELASRWKEIFSNHIKESWKNDGDLFTKYFA</sequence>
<dbReference type="Gene3D" id="3.40.50.300">
    <property type="entry name" value="P-loop containing nucleotide triphosphate hydrolases"/>
    <property type="match status" value="1"/>
</dbReference>
<evidence type="ECO:0000313" key="10">
    <source>
        <dbReference type="EMBL" id="RZT95407.1"/>
    </source>
</evidence>
<evidence type="ECO:0000259" key="9">
    <source>
        <dbReference type="Pfam" id="PF00148"/>
    </source>
</evidence>
<dbReference type="PRINTS" id="PR00091">
    <property type="entry name" value="NITROGNASEII"/>
</dbReference>
<comment type="caution">
    <text evidence="10">The sequence shown here is derived from an EMBL/GenBank/DDBJ whole genome shotgun (WGS) entry which is preliminary data.</text>
</comment>
<accession>A0A4Q7VH91</accession>
<comment type="similarity">
    <text evidence="2 8">Belongs to the NifH/BchL/ChlL family.</text>
</comment>
<keyword evidence="11" id="KW-1185">Reference proteome</keyword>
<dbReference type="InterPro" id="IPR000510">
    <property type="entry name" value="Nase/OxRdtase_comp1"/>
</dbReference>
<dbReference type="AlphaFoldDB" id="A0A4Q7VH91"/>
<dbReference type="PANTHER" id="PTHR42864:SF2">
    <property type="entry name" value="LIGHT-INDEPENDENT PROTOCHLOROPHYLLIDE REDUCTASE IRON-SULFUR ATP-BINDING PROTEIN"/>
    <property type="match status" value="1"/>
</dbReference>
<dbReference type="InterPro" id="IPR027417">
    <property type="entry name" value="P-loop_NTPase"/>
</dbReference>
<keyword evidence="5 8" id="KW-0067">ATP-binding</keyword>
<dbReference type="PANTHER" id="PTHR42864">
    <property type="entry name" value="LIGHT-INDEPENDENT PROTOCHLOROPHYLLIDE REDUCTASE IRON-SULFUR ATP-BINDING PROTEIN"/>
    <property type="match status" value="1"/>
</dbReference>
<dbReference type="RefSeq" id="WP_130305381.1">
    <property type="nucleotide sequence ID" value="NZ_SHKN01000001.1"/>
</dbReference>
<gene>
    <name evidence="10" type="ORF">EV201_0026</name>
</gene>
<dbReference type="EMBL" id="SHKN01000001">
    <property type="protein sequence ID" value="RZT95407.1"/>
    <property type="molecule type" value="Genomic_DNA"/>
</dbReference>
<dbReference type="GO" id="GO:0046872">
    <property type="term" value="F:metal ion binding"/>
    <property type="evidence" value="ECO:0007669"/>
    <property type="project" value="UniProtKB-KW"/>
</dbReference>
<dbReference type="PROSITE" id="PS00746">
    <property type="entry name" value="NIFH_FRXC_1"/>
    <property type="match status" value="1"/>
</dbReference>
<dbReference type="GO" id="GO:0005524">
    <property type="term" value="F:ATP binding"/>
    <property type="evidence" value="ECO:0007669"/>
    <property type="project" value="UniProtKB-KW"/>
</dbReference>
<evidence type="ECO:0000256" key="2">
    <source>
        <dbReference type="ARBA" id="ARBA00005504"/>
    </source>
</evidence>
<evidence type="ECO:0000256" key="7">
    <source>
        <dbReference type="ARBA" id="ARBA00023014"/>
    </source>
</evidence>
<protein>
    <submittedName>
        <fullName evidence="10">Nitrogenase iron protein</fullName>
    </submittedName>
</protein>
<evidence type="ECO:0000256" key="6">
    <source>
        <dbReference type="ARBA" id="ARBA00023004"/>
    </source>
</evidence>
<dbReference type="SUPFAM" id="SSF52540">
    <property type="entry name" value="P-loop containing nucleoside triphosphate hydrolases"/>
    <property type="match status" value="1"/>
</dbReference>
<dbReference type="Gene3D" id="3.40.50.1980">
    <property type="entry name" value="Nitrogenase molybdenum iron protein domain"/>
    <property type="match status" value="1"/>
</dbReference>
<feature type="domain" description="Nitrogenase/oxidoreductase component 1" evidence="9">
    <location>
        <begin position="351"/>
        <end position="746"/>
    </location>
</feature>
<dbReference type="Proteomes" id="UP000293562">
    <property type="component" value="Unassembled WGS sequence"/>
</dbReference>
<dbReference type="PROSITE" id="PS00692">
    <property type="entry name" value="NIFH_FRXC_2"/>
    <property type="match status" value="1"/>
</dbReference>
<evidence type="ECO:0000256" key="5">
    <source>
        <dbReference type="ARBA" id="ARBA00022840"/>
    </source>
</evidence>
<reference evidence="10 11" key="1">
    <citation type="submission" date="2019-02" db="EMBL/GenBank/DDBJ databases">
        <title>Genomic Encyclopedia of Type Strains, Phase IV (KMG-IV): sequencing the most valuable type-strain genomes for metagenomic binning, comparative biology and taxonomic classification.</title>
        <authorList>
            <person name="Goeker M."/>
        </authorList>
    </citation>
    <scope>NUCLEOTIDE SEQUENCE [LARGE SCALE GENOMIC DNA]</scope>
    <source>
        <strain evidence="10 11">DSM 28825</strain>
    </source>
</reference>
<dbReference type="GO" id="GO:0051539">
    <property type="term" value="F:4 iron, 4 sulfur cluster binding"/>
    <property type="evidence" value="ECO:0007669"/>
    <property type="project" value="UniProtKB-KW"/>
</dbReference>
<keyword evidence="8" id="KW-0560">Oxidoreductase</keyword>
<keyword evidence="7 8" id="KW-0411">Iron-sulfur</keyword>
<dbReference type="Pfam" id="PF00148">
    <property type="entry name" value="Oxidored_nitro"/>
    <property type="match status" value="1"/>
</dbReference>
<evidence type="ECO:0000256" key="4">
    <source>
        <dbReference type="ARBA" id="ARBA00022741"/>
    </source>
</evidence>
<dbReference type="Pfam" id="PF00142">
    <property type="entry name" value="Fer4_NifH"/>
    <property type="match status" value="1"/>
</dbReference>
<dbReference type="CDD" id="cd02040">
    <property type="entry name" value="NifH"/>
    <property type="match status" value="1"/>
</dbReference>
<dbReference type="Gene3D" id="3.40.50.12380">
    <property type="entry name" value="Nitrogenase MoFe cofactor biosynthesis protein NifE, C-terminal"/>
    <property type="match status" value="1"/>
</dbReference>
<name>A0A4Q7VH91_9BACT</name>
<keyword evidence="3 8" id="KW-0479">Metal-binding</keyword>
<proteinExistence type="inferred from homology"/>